<proteinExistence type="predicted"/>
<gene>
    <name evidence="4" type="ORF">MCHLO_07757</name>
</gene>
<dbReference type="InterPro" id="IPR002018">
    <property type="entry name" value="CarbesteraseB"/>
</dbReference>
<name>A0ABQ0LHK5_MYCCL</name>
<dbReference type="Gene3D" id="3.40.50.1820">
    <property type="entry name" value="alpha/beta hydrolase"/>
    <property type="match status" value="1"/>
</dbReference>
<sequence length="482" mass="51647">MLEEKQHEQATQALMHFKTLTGLILSTLIVHVAAGPTPTPLANGIVAWIVDFQGNGADLAGGSSDELTPVGTNAIQSGDLDQQWGIFQDQSGDGGYNIRNVNSGTYLSYTTAYTGAQPLDAQLCGSQYNPIVWTFYQTSKGPGYYNIVISPSSGPALAITSWSKDSSSVGNSTPLTLQPYNPSSPAAEQEFALYKPQASNGWSSPDLSTALQLVVPPYTRTRREKAKPTDAHISRTRRRDDSTHPSTPTFSPEMPSLWYFVVVAASVVGALASQPAVTIRNGTVLGVDLPQNGQQLFLGIPYTQPPLGDLRLRRPQPINATFPGGHIDATAYGPHCLSAYTTGFDDNSGFNSSEDCLTLNIVRPYAATAKTPVPVLIWIHGGGLTESGSGDYRFNGTYLVEASVANGHPMVFVSMNYRLAAFGFMGGAELEADGSLNLGMHDQRLAMQWVQENIARFGGDPGRVTVQGESVCAFHLPWSKPA</sequence>
<dbReference type="PROSITE" id="PS00941">
    <property type="entry name" value="CARBOXYLESTERASE_B_2"/>
    <property type="match status" value="1"/>
</dbReference>
<dbReference type="InterPro" id="IPR035992">
    <property type="entry name" value="Ricin_B-like_lectins"/>
</dbReference>
<dbReference type="InterPro" id="IPR029058">
    <property type="entry name" value="AB_hydrolase_fold"/>
</dbReference>
<dbReference type="Pfam" id="PF00135">
    <property type="entry name" value="COesterase"/>
    <property type="match status" value="1"/>
</dbReference>
<feature type="domain" description="Ricin B lectin" evidence="3">
    <location>
        <begin position="81"/>
        <end position="164"/>
    </location>
</feature>
<dbReference type="SUPFAM" id="SSF53474">
    <property type="entry name" value="alpha/beta-Hydrolases"/>
    <property type="match status" value="1"/>
</dbReference>
<feature type="domain" description="Carboxylesterase type B" evidence="2">
    <location>
        <begin position="274"/>
        <end position="470"/>
    </location>
</feature>
<evidence type="ECO:0000313" key="5">
    <source>
        <dbReference type="Proteomes" id="UP000815677"/>
    </source>
</evidence>
<organism evidence="4 5">
    <name type="scientific">Mycena chlorophos</name>
    <name type="common">Agaric fungus</name>
    <name type="synonym">Agaricus chlorophos</name>
    <dbReference type="NCBI Taxonomy" id="658473"/>
    <lineage>
        <taxon>Eukaryota</taxon>
        <taxon>Fungi</taxon>
        <taxon>Dikarya</taxon>
        <taxon>Basidiomycota</taxon>
        <taxon>Agaricomycotina</taxon>
        <taxon>Agaricomycetes</taxon>
        <taxon>Agaricomycetidae</taxon>
        <taxon>Agaricales</taxon>
        <taxon>Marasmiineae</taxon>
        <taxon>Mycenaceae</taxon>
        <taxon>Mycena</taxon>
    </lineage>
</organism>
<keyword evidence="5" id="KW-1185">Reference proteome</keyword>
<dbReference type="InterPro" id="IPR000772">
    <property type="entry name" value="Ricin_B_lectin"/>
</dbReference>
<reference evidence="4" key="1">
    <citation type="submission" date="2014-09" db="EMBL/GenBank/DDBJ databases">
        <title>Genome sequence of the luminous mushroom Mycena chlorophos for searching fungal bioluminescence genes.</title>
        <authorList>
            <person name="Tanaka Y."/>
            <person name="Kasuga D."/>
            <person name="Oba Y."/>
            <person name="Hase S."/>
            <person name="Sato K."/>
            <person name="Oba Y."/>
            <person name="Sakakibara Y."/>
        </authorList>
    </citation>
    <scope>NUCLEOTIDE SEQUENCE</scope>
</reference>
<feature type="region of interest" description="Disordered" evidence="1">
    <location>
        <begin position="218"/>
        <end position="249"/>
    </location>
</feature>
<dbReference type="Pfam" id="PF14200">
    <property type="entry name" value="RicinB_lectin_2"/>
    <property type="match status" value="1"/>
</dbReference>
<dbReference type="Proteomes" id="UP000815677">
    <property type="component" value="Unassembled WGS sequence"/>
</dbReference>
<evidence type="ECO:0000259" key="3">
    <source>
        <dbReference type="Pfam" id="PF14200"/>
    </source>
</evidence>
<evidence type="ECO:0000256" key="1">
    <source>
        <dbReference type="SAM" id="MobiDB-lite"/>
    </source>
</evidence>
<dbReference type="EMBL" id="DF846519">
    <property type="protein sequence ID" value="GAT50521.1"/>
    <property type="molecule type" value="Genomic_DNA"/>
</dbReference>
<evidence type="ECO:0000313" key="4">
    <source>
        <dbReference type="EMBL" id="GAT50521.1"/>
    </source>
</evidence>
<dbReference type="InterPro" id="IPR019819">
    <property type="entry name" value="Carboxylesterase_B_CS"/>
</dbReference>
<dbReference type="Gene3D" id="2.80.10.50">
    <property type="match status" value="1"/>
</dbReference>
<dbReference type="SUPFAM" id="SSF50370">
    <property type="entry name" value="Ricin B-like lectins"/>
    <property type="match status" value="1"/>
</dbReference>
<accession>A0ABQ0LHK5</accession>
<evidence type="ECO:0008006" key="6">
    <source>
        <dbReference type="Google" id="ProtNLM"/>
    </source>
</evidence>
<dbReference type="PANTHER" id="PTHR11559">
    <property type="entry name" value="CARBOXYLESTERASE"/>
    <property type="match status" value="1"/>
</dbReference>
<feature type="compositionally biased region" description="Basic and acidic residues" evidence="1">
    <location>
        <begin position="226"/>
        <end position="243"/>
    </location>
</feature>
<protein>
    <recommendedName>
        <fullName evidence="6">Carboxylesterase type B domain-containing protein</fullName>
    </recommendedName>
</protein>
<dbReference type="InterPro" id="IPR050309">
    <property type="entry name" value="Type-B_Carboxylest/Lipase"/>
</dbReference>
<evidence type="ECO:0000259" key="2">
    <source>
        <dbReference type="Pfam" id="PF00135"/>
    </source>
</evidence>